<keyword evidence="2" id="KW-1185">Reference proteome</keyword>
<accession>A0ABU2L3F3</accession>
<evidence type="ECO:0000313" key="1">
    <source>
        <dbReference type="EMBL" id="MDT0306079.1"/>
    </source>
</evidence>
<proteinExistence type="predicted"/>
<dbReference type="PANTHER" id="PTHR36221:SF1">
    <property type="entry name" value="DUF742 DOMAIN-CONTAINING PROTEIN"/>
    <property type="match status" value="1"/>
</dbReference>
<name>A0ABU2L3F3_9ACTN</name>
<dbReference type="PANTHER" id="PTHR36221">
    <property type="entry name" value="DUF742 DOMAIN-CONTAINING PROTEIN"/>
    <property type="match status" value="1"/>
</dbReference>
<protein>
    <submittedName>
        <fullName evidence="1">DUF742 domain-containing protein</fullName>
    </submittedName>
</protein>
<reference evidence="2" key="1">
    <citation type="submission" date="2023-07" db="EMBL/GenBank/DDBJ databases">
        <title>30 novel species of actinomycetes from the DSMZ collection.</title>
        <authorList>
            <person name="Nouioui I."/>
        </authorList>
    </citation>
    <scope>NUCLEOTIDE SEQUENCE [LARGE SCALE GENOMIC DNA]</scope>
    <source>
        <strain evidence="2">DSM 44917</strain>
    </source>
</reference>
<dbReference type="InterPro" id="IPR007995">
    <property type="entry name" value="DUF742"/>
</dbReference>
<sequence>MITHWSEGSWSGEQSGPMIRPYAITRGRTRPGRNDIDLISLVTTVRLPEQGARLQPEQLRALRLCRTPTAVVEVAAHLALPVSVVRILLADLLDQGLIGLSSPDASTTRDVHFLQAVIDGIRNL</sequence>
<comment type="caution">
    <text evidence="1">The sequence shown here is derived from an EMBL/GenBank/DDBJ whole genome shotgun (WGS) entry which is preliminary data.</text>
</comment>
<dbReference type="EMBL" id="JAVREN010000004">
    <property type="protein sequence ID" value="MDT0306079.1"/>
    <property type="molecule type" value="Genomic_DNA"/>
</dbReference>
<organism evidence="1 2">
    <name type="scientific">Streptomyces boetiae</name>
    <dbReference type="NCBI Taxonomy" id="3075541"/>
    <lineage>
        <taxon>Bacteria</taxon>
        <taxon>Bacillati</taxon>
        <taxon>Actinomycetota</taxon>
        <taxon>Actinomycetes</taxon>
        <taxon>Kitasatosporales</taxon>
        <taxon>Streptomycetaceae</taxon>
        <taxon>Streptomyces</taxon>
    </lineage>
</organism>
<dbReference type="RefSeq" id="WP_311629002.1">
    <property type="nucleotide sequence ID" value="NZ_JAVREN010000004.1"/>
</dbReference>
<dbReference type="Pfam" id="PF05331">
    <property type="entry name" value="DUF742"/>
    <property type="match status" value="1"/>
</dbReference>
<gene>
    <name evidence="1" type="ORF">RM780_03760</name>
</gene>
<evidence type="ECO:0000313" key="2">
    <source>
        <dbReference type="Proteomes" id="UP001183388"/>
    </source>
</evidence>
<dbReference type="Proteomes" id="UP001183388">
    <property type="component" value="Unassembled WGS sequence"/>
</dbReference>